<organism evidence="1 2">
    <name type="scientific">Pedobacter roseus</name>
    <dbReference type="NCBI Taxonomy" id="336820"/>
    <lineage>
        <taxon>Bacteria</taxon>
        <taxon>Pseudomonadati</taxon>
        <taxon>Bacteroidota</taxon>
        <taxon>Sphingobacteriia</taxon>
        <taxon>Sphingobacteriales</taxon>
        <taxon>Sphingobacteriaceae</taxon>
        <taxon>Pedobacter</taxon>
    </lineage>
</organism>
<gene>
    <name evidence="1" type="ORF">H9L23_05610</name>
</gene>
<sequence length="135" mass="15785">MRNNRLDLLSPYIGKWKTEGLTRSGGIITGTDTYEWIEGGFFLTHKVEVSFNNKKVQSLEITHYDDMEDVFRSQSFDNEGNISISTLKIYDDIILIFADTERFKGNFKADTIEGMWEQFDGKNWVPWMDIKLTRI</sequence>
<proteinExistence type="predicted"/>
<evidence type="ECO:0008006" key="3">
    <source>
        <dbReference type="Google" id="ProtNLM"/>
    </source>
</evidence>
<name>A0A7G9QJQ0_9SPHI</name>
<protein>
    <recommendedName>
        <fullName evidence="3">DUF1579 domain-containing protein</fullName>
    </recommendedName>
</protein>
<reference evidence="1 2" key="1">
    <citation type="submission" date="2020-08" db="EMBL/GenBank/DDBJ databases">
        <title>Genome sequence of Pedobacter roseus KACC 11594T.</title>
        <authorList>
            <person name="Hyun D.-W."/>
            <person name="Bae J.-W."/>
        </authorList>
    </citation>
    <scope>NUCLEOTIDE SEQUENCE [LARGE SCALE GENOMIC DNA]</scope>
    <source>
        <strain evidence="1 2">KACC 11594</strain>
    </source>
</reference>
<evidence type="ECO:0000313" key="2">
    <source>
        <dbReference type="Proteomes" id="UP000515806"/>
    </source>
</evidence>
<dbReference type="AlphaFoldDB" id="A0A7G9QJQ0"/>
<dbReference type="KEGG" id="proe:H9L23_05610"/>
<dbReference type="Proteomes" id="UP000515806">
    <property type="component" value="Chromosome"/>
</dbReference>
<dbReference type="EMBL" id="CP060723">
    <property type="protein sequence ID" value="QNN43575.1"/>
    <property type="molecule type" value="Genomic_DNA"/>
</dbReference>
<keyword evidence="2" id="KW-1185">Reference proteome</keyword>
<dbReference type="RefSeq" id="WP_187594045.1">
    <property type="nucleotide sequence ID" value="NZ_CP060723.1"/>
</dbReference>
<evidence type="ECO:0000313" key="1">
    <source>
        <dbReference type="EMBL" id="QNN43575.1"/>
    </source>
</evidence>
<accession>A0A7G9QJQ0</accession>